<evidence type="ECO:0000259" key="15">
    <source>
        <dbReference type="Pfam" id="PF01141"/>
    </source>
</evidence>
<dbReference type="PANTHER" id="PTHR33166">
    <property type="entry name" value="GAG_P30 DOMAIN-CONTAINING PROTEIN"/>
    <property type="match status" value="1"/>
</dbReference>
<dbReference type="GO" id="GO:0016787">
    <property type="term" value="F:hydrolase activity"/>
    <property type="evidence" value="ECO:0007669"/>
    <property type="project" value="UniProtKB-KW"/>
</dbReference>
<evidence type="ECO:0000256" key="5">
    <source>
        <dbReference type="ARBA" id="ARBA00022722"/>
    </source>
</evidence>
<dbReference type="Gene3D" id="2.30.30.850">
    <property type="match status" value="1"/>
</dbReference>
<dbReference type="InterPro" id="IPR010999">
    <property type="entry name" value="Retrovr_matrix"/>
</dbReference>
<accession>Q70EM2</accession>
<dbReference type="InterPro" id="IPR040643">
    <property type="entry name" value="MLVIN_C"/>
</dbReference>
<evidence type="ECO:0000259" key="16">
    <source>
        <dbReference type="Pfam" id="PF02093"/>
    </source>
</evidence>
<evidence type="ECO:0000256" key="12">
    <source>
        <dbReference type="SAM" id="MobiDB-lite"/>
    </source>
</evidence>
<dbReference type="GO" id="GO:0075713">
    <property type="term" value="P:establishment of integrated proviral latency"/>
    <property type="evidence" value="ECO:0007669"/>
    <property type="project" value="UniProtKB-KW"/>
</dbReference>
<evidence type="ECO:0000256" key="8">
    <source>
        <dbReference type="ARBA" id="ARBA00022870"/>
    </source>
</evidence>
<feature type="domain" description="Gag polyprotein inner coat protein p12" evidence="15">
    <location>
        <begin position="221"/>
        <end position="304"/>
    </location>
</feature>
<dbReference type="GO" id="GO:0016779">
    <property type="term" value="F:nucleotidyltransferase activity"/>
    <property type="evidence" value="ECO:0007669"/>
    <property type="project" value="UniProtKB-KW"/>
</dbReference>
<comment type="subcellular location">
    <subcellularLocation>
        <location evidence="1">Host cell membrane</location>
    </subcellularLocation>
</comment>
<evidence type="ECO:0000256" key="6">
    <source>
        <dbReference type="ARBA" id="ARBA00022759"/>
    </source>
</evidence>
<dbReference type="GO" id="GO:0019068">
    <property type="term" value="P:virion assembly"/>
    <property type="evidence" value="ECO:0007669"/>
    <property type="project" value="InterPro"/>
</dbReference>
<dbReference type="Gene3D" id="1.10.150.180">
    <property type="entry name" value="Gamma-retroviral matrix domain"/>
    <property type="match status" value="1"/>
</dbReference>
<evidence type="ECO:0000256" key="13">
    <source>
        <dbReference type="SAM" id="Phobius"/>
    </source>
</evidence>
<gene>
    <name evidence="18" type="primary">SD'</name>
</gene>
<dbReference type="InterPro" id="IPR000840">
    <property type="entry name" value="G_retro_matrix"/>
</dbReference>
<keyword evidence="4" id="KW-0548">Nucleotidyltransferase</keyword>
<evidence type="ECO:0000256" key="1">
    <source>
        <dbReference type="ARBA" id="ARBA00004165"/>
    </source>
</evidence>
<evidence type="ECO:0000259" key="17">
    <source>
        <dbReference type="Pfam" id="PF18697"/>
    </source>
</evidence>
<evidence type="ECO:0000256" key="4">
    <source>
        <dbReference type="ARBA" id="ARBA00022695"/>
    </source>
</evidence>
<keyword evidence="8" id="KW-1043">Host membrane</keyword>
<dbReference type="InterPro" id="IPR003036">
    <property type="entry name" value="Gag_P30"/>
</dbReference>
<keyword evidence="11" id="KW-1160">Virus entry into host cell</keyword>
<name>Q70EM2_MLVFR</name>
<feature type="transmembrane region" description="Helical" evidence="13">
    <location>
        <begin position="64"/>
        <end position="85"/>
    </location>
</feature>
<dbReference type="Gene3D" id="1.10.375.10">
    <property type="entry name" value="Human Immunodeficiency Virus Type 1 Capsid Protein"/>
    <property type="match status" value="1"/>
</dbReference>
<feature type="domain" description="Murine leukemia virus integrase C-terminal" evidence="17">
    <location>
        <begin position="446"/>
        <end position="501"/>
    </location>
</feature>
<keyword evidence="6" id="KW-0255">Endonuclease</keyword>
<keyword evidence="13" id="KW-1133">Transmembrane helix</keyword>
<dbReference type="Pfam" id="PF18697">
    <property type="entry name" value="MLVIN_C"/>
    <property type="match status" value="1"/>
</dbReference>
<feature type="region of interest" description="Disordered" evidence="12">
    <location>
        <begin position="199"/>
        <end position="310"/>
    </location>
</feature>
<organism evidence="18">
    <name type="scientific">Friend murine leukemia virus</name>
    <name type="common">FrMLV</name>
    <dbReference type="NCBI Taxonomy" id="11795"/>
    <lineage>
        <taxon>Viruses</taxon>
        <taxon>Riboviria</taxon>
        <taxon>Pararnavirae</taxon>
        <taxon>Artverviricota</taxon>
        <taxon>Revtraviricetes</taxon>
        <taxon>Ortervirales</taxon>
        <taxon>Retroviridae</taxon>
        <taxon>Orthoretrovirinae</taxon>
        <taxon>Gammaretrovirus</taxon>
        <taxon>Gammaretrovirus murleu</taxon>
        <taxon>Murine leukemia virus</taxon>
    </lineage>
</organism>
<sequence length="529" mass="58901">MGDVPRTSGAIFVARPESNHPDRFGLFGAPPLEEGYVVLVGDGRLKQFPPPSEFLLSVWNRSRAARLVCCSIVLCCLCLTVFLYLSENMGQTVTTPLSLTLDHWKDVERTAHNQSVEIRKRRWVTLCSAEWPTFNVGWPRDGTFNPDIITQVKIKVFSSGPHGHPDQVPYIVTWEALAADPPPWVKPFVHPKPPPLLLPPSAPSLPPEPPFPTPPQSSLYPALTSPLNTKPRPQVLPDSGGPLIDLLTEDPPPYRDPGPSSSDGNGGSGEVAPTEGAPDSSPMVSRLRGRREPPVADSTTSQAFPLRQGGNGQFQYWPFSSSDLYNWKNNNPSFSEDPAKLTALIESVLLTHQPTWDDCQQLLGTLLTGEEKQRVLLEARKAVRGEDGRPTQLPNDINDAFPLERPDWDYNTQRAHLQALYLVQHEVWRPLAAAYQEQLDRPVVPHPFRVGDTVWVRRHQTKNLEPRWKGPYTVLLTTPTALKVDGIAAWIHAAHVKAADTRIEPPAESTWRVQRSQNPLKIRLTRGTS</sequence>
<dbReference type="Pfam" id="PF01141">
    <property type="entry name" value="Gag_p12"/>
    <property type="match status" value="1"/>
</dbReference>
<feature type="compositionally biased region" description="Pro residues" evidence="12">
    <location>
        <begin position="199"/>
        <end position="215"/>
    </location>
</feature>
<keyword evidence="2" id="KW-1032">Host cell membrane</keyword>
<organismHost>
    <name type="scientific">Mus musculus</name>
    <name type="common">Mouse</name>
    <dbReference type="NCBI Taxonomy" id="10090"/>
</organismHost>
<dbReference type="SUPFAM" id="SSF47836">
    <property type="entry name" value="Retroviral matrix proteins"/>
    <property type="match status" value="1"/>
</dbReference>
<protein>
    <submittedName>
        <fullName evidence="18">p60</fullName>
    </submittedName>
</protein>
<evidence type="ECO:0000256" key="3">
    <source>
        <dbReference type="ARBA" id="ARBA00022679"/>
    </source>
</evidence>
<dbReference type="InterPro" id="IPR008919">
    <property type="entry name" value="Retrov_capsid_N"/>
</dbReference>
<dbReference type="Pfam" id="PF02093">
    <property type="entry name" value="Gag_p30"/>
    <property type="match status" value="1"/>
</dbReference>
<dbReference type="EMBL" id="AJ583798">
    <property type="protein sequence ID" value="CAE47612.1"/>
    <property type="molecule type" value="Genomic_DNA"/>
</dbReference>
<keyword evidence="3" id="KW-0808">Transferase</keyword>
<dbReference type="InterPro" id="IPR036946">
    <property type="entry name" value="G_retro_matrix_sf"/>
</dbReference>
<dbReference type="Pfam" id="PF01140">
    <property type="entry name" value="Gag_MA"/>
    <property type="match status" value="1"/>
</dbReference>
<proteinExistence type="predicted"/>
<evidence type="ECO:0000256" key="11">
    <source>
        <dbReference type="ARBA" id="ARBA00023195"/>
    </source>
</evidence>
<dbReference type="SUPFAM" id="SSF47943">
    <property type="entry name" value="Retrovirus capsid protein, N-terminal core domain"/>
    <property type="match status" value="1"/>
</dbReference>
<dbReference type="GO" id="GO:0020002">
    <property type="term" value="C:host cell plasma membrane"/>
    <property type="evidence" value="ECO:0007669"/>
    <property type="project" value="UniProtKB-SubCell"/>
</dbReference>
<feature type="domain" description="Gamma-retroviral matrix protein" evidence="14">
    <location>
        <begin position="90"/>
        <end position="203"/>
    </location>
</feature>
<dbReference type="GO" id="GO:0044826">
    <property type="term" value="P:viral genome integration into host DNA"/>
    <property type="evidence" value="ECO:0007669"/>
    <property type="project" value="UniProtKB-KW"/>
</dbReference>
<evidence type="ECO:0000256" key="9">
    <source>
        <dbReference type="ARBA" id="ARBA00022908"/>
    </source>
</evidence>
<evidence type="ECO:0000313" key="18">
    <source>
        <dbReference type="EMBL" id="CAE47612.1"/>
    </source>
</evidence>
<reference evidence="18" key="1">
    <citation type="journal article" date="2003" name="EMBO J.">
        <title>A new retroelement constituted by a natural alternatively spliced RNA of murine replication-competent retroviruses.</title>
        <authorList>
            <person name="Houzet L."/>
            <person name="Battini J."/>
            <person name="Valerie T."/>
            <person name="Bernard E."/>
            <person name="Mougel M."/>
        </authorList>
    </citation>
    <scope>NUCLEOTIDE SEQUENCE</scope>
</reference>
<dbReference type="InterPro" id="IPR002079">
    <property type="entry name" value="Gag_p12"/>
</dbReference>
<keyword evidence="9" id="KW-0229">DNA integration</keyword>
<keyword evidence="13" id="KW-0812">Transmembrane</keyword>
<dbReference type="GO" id="GO:0004519">
    <property type="term" value="F:endonuclease activity"/>
    <property type="evidence" value="ECO:0007669"/>
    <property type="project" value="UniProtKB-KW"/>
</dbReference>
<keyword evidence="5" id="KW-0540">Nuclease</keyword>
<dbReference type="InterPro" id="IPR050462">
    <property type="entry name" value="Retroviral_Gag-Pol_poly"/>
</dbReference>
<dbReference type="GO" id="GO:0015074">
    <property type="term" value="P:DNA integration"/>
    <property type="evidence" value="ECO:0007669"/>
    <property type="project" value="UniProtKB-KW"/>
</dbReference>
<evidence type="ECO:0000259" key="14">
    <source>
        <dbReference type="Pfam" id="PF01140"/>
    </source>
</evidence>
<keyword evidence="7" id="KW-0378">Hydrolase</keyword>
<keyword evidence="11" id="KW-1179">Viral genome integration</keyword>
<evidence type="ECO:0000256" key="10">
    <source>
        <dbReference type="ARBA" id="ARBA00023136"/>
    </source>
</evidence>
<evidence type="ECO:0000256" key="7">
    <source>
        <dbReference type="ARBA" id="ARBA00022801"/>
    </source>
</evidence>
<evidence type="ECO:0000256" key="2">
    <source>
        <dbReference type="ARBA" id="ARBA00022511"/>
    </source>
</evidence>
<feature type="domain" description="Core shell protein Gag P30" evidence="16">
    <location>
        <begin position="322"/>
        <end position="418"/>
    </location>
</feature>
<keyword evidence="10 13" id="KW-0472">Membrane</keyword>